<evidence type="ECO:0000256" key="1">
    <source>
        <dbReference type="SAM" id="Coils"/>
    </source>
</evidence>
<evidence type="ECO:0000313" key="2">
    <source>
        <dbReference type="EMBL" id="TQE94568.1"/>
    </source>
</evidence>
<comment type="caution">
    <text evidence="2">The sequence shown here is derived from an EMBL/GenBank/DDBJ whole genome shotgun (WGS) entry which is preliminary data.</text>
</comment>
<keyword evidence="1" id="KW-0175">Coiled coil</keyword>
<name>A0A540VCS6_9CHLR</name>
<dbReference type="OrthoDB" id="9066681at2"/>
<dbReference type="EMBL" id="VIGC01000022">
    <property type="protein sequence ID" value="TQE94568.1"/>
    <property type="molecule type" value="Genomic_DNA"/>
</dbReference>
<proteinExistence type="predicted"/>
<dbReference type="InParanoid" id="A0A540VCS6"/>
<gene>
    <name evidence="2" type="ORF">FKZ61_15900</name>
</gene>
<reference evidence="2 3" key="1">
    <citation type="submission" date="2019-06" db="EMBL/GenBank/DDBJ databases">
        <title>Genome sequence of Litorilinea aerophila BAA-2444.</title>
        <authorList>
            <person name="Maclea K.S."/>
            <person name="Maurais E.G."/>
            <person name="Iannazzi L.C."/>
        </authorList>
    </citation>
    <scope>NUCLEOTIDE SEQUENCE [LARGE SCALE GENOMIC DNA]</scope>
    <source>
        <strain evidence="2 3">ATCC BAA-2444</strain>
    </source>
</reference>
<dbReference type="Proteomes" id="UP000317371">
    <property type="component" value="Unassembled WGS sequence"/>
</dbReference>
<dbReference type="RefSeq" id="WP_141611139.1">
    <property type="nucleotide sequence ID" value="NZ_VIGC02000022.1"/>
</dbReference>
<accession>A0A540VCS6</accession>
<evidence type="ECO:0000313" key="3">
    <source>
        <dbReference type="Proteomes" id="UP000317371"/>
    </source>
</evidence>
<organism evidence="2 3">
    <name type="scientific">Litorilinea aerophila</name>
    <dbReference type="NCBI Taxonomy" id="1204385"/>
    <lineage>
        <taxon>Bacteria</taxon>
        <taxon>Bacillati</taxon>
        <taxon>Chloroflexota</taxon>
        <taxon>Caldilineae</taxon>
        <taxon>Caldilineales</taxon>
        <taxon>Caldilineaceae</taxon>
        <taxon>Litorilinea</taxon>
    </lineage>
</organism>
<sequence>MSEYQYYEWQALDRPLTPEEQAEVGALSSHIDVTATQAVVTYSWGGGFRHDPLQVLARYFDAFIYLSSWGSRQLAFRFPRDLLPCHQIEPYLWDEYVQLKTCGDALILDISPLDEDGERWGGWVEGEGRLSILSRLRNDLLAGDYRFLYLAWLLAADLDWAHEEVLEPPVPSGLQDLSPALVSFMEFFQLDEYLVQAAAEASPPLGQSPAVPVEEAIARLSPEERNDFLIRLALGEPHLTVKFNRRLQELMGTAAPETPGPRRTWGELQARAEQLRQEAEQRAREEAEAKRLQELQALAAREDAIWQEVMALIEAKTSASYDAALDRLFQLQALADHQGRTAEFQARIAELRERYPTRYGLRRRLDRLQRS</sequence>
<keyword evidence="3" id="KW-1185">Reference proteome</keyword>
<feature type="coiled-coil region" evidence="1">
    <location>
        <begin position="268"/>
        <end position="302"/>
    </location>
</feature>
<dbReference type="AlphaFoldDB" id="A0A540VCS6"/>
<protein>
    <submittedName>
        <fullName evidence="2">Uncharacterized protein</fullName>
    </submittedName>
</protein>